<dbReference type="InterPro" id="IPR037689">
    <property type="entry name" value="BAG2"/>
</dbReference>
<organism evidence="2">
    <name type="scientific">Menopon gallinae</name>
    <name type="common">poultry shaft louse</name>
    <dbReference type="NCBI Taxonomy" id="328185"/>
    <lineage>
        <taxon>Eukaryota</taxon>
        <taxon>Metazoa</taxon>
        <taxon>Ecdysozoa</taxon>
        <taxon>Arthropoda</taxon>
        <taxon>Hexapoda</taxon>
        <taxon>Insecta</taxon>
        <taxon>Pterygota</taxon>
        <taxon>Neoptera</taxon>
        <taxon>Paraneoptera</taxon>
        <taxon>Psocodea</taxon>
        <taxon>Troctomorpha</taxon>
        <taxon>Phthiraptera</taxon>
        <taxon>Amblycera</taxon>
        <taxon>Menoponidae</taxon>
        <taxon>Menopon</taxon>
    </lineage>
</organism>
<protein>
    <recommendedName>
        <fullName evidence="3">BAG family molecular chaperone regulator 2</fullName>
    </recommendedName>
</protein>
<dbReference type="PANTHER" id="PTHR12334">
    <property type="entry name" value="BAG FAMILY MOLECULAR CHAPERONE REGULATOR 2"/>
    <property type="match status" value="1"/>
</dbReference>
<accession>A0AAW2IBL7</accession>
<dbReference type="GO" id="GO:0050821">
    <property type="term" value="P:protein stabilization"/>
    <property type="evidence" value="ECO:0007669"/>
    <property type="project" value="TreeGrafter"/>
</dbReference>
<dbReference type="PANTHER" id="PTHR12334:SF6">
    <property type="entry name" value="BAG FAMILY MOLECULAR CHAPERONE REGULATOR 2"/>
    <property type="match status" value="1"/>
</dbReference>
<reference evidence="2" key="1">
    <citation type="journal article" date="2024" name="Gigascience">
        <title>Chromosome-level genome of the poultry shaft louse Menopon gallinae provides insight into the host-switching and adaptive evolution of parasitic lice.</title>
        <authorList>
            <person name="Xu Y."/>
            <person name="Ma L."/>
            <person name="Liu S."/>
            <person name="Liang Y."/>
            <person name="Liu Q."/>
            <person name="He Z."/>
            <person name="Tian L."/>
            <person name="Duan Y."/>
            <person name="Cai W."/>
            <person name="Li H."/>
            <person name="Song F."/>
        </authorList>
    </citation>
    <scope>NUCLEOTIDE SEQUENCE</scope>
    <source>
        <strain evidence="2">Cailab_2023a</strain>
    </source>
</reference>
<dbReference type="GO" id="GO:0051087">
    <property type="term" value="F:protein-folding chaperone binding"/>
    <property type="evidence" value="ECO:0007669"/>
    <property type="project" value="InterPro"/>
</dbReference>
<gene>
    <name evidence="2" type="ORF">PYX00_000919</name>
</gene>
<dbReference type="EMBL" id="JARGDH010000001">
    <property type="protein sequence ID" value="KAL0279331.1"/>
    <property type="molecule type" value="Genomic_DNA"/>
</dbReference>
<dbReference type="AlphaFoldDB" id="A0AAW2IBL7"/>
<feature type="coiled-coil region" evidence="1">
    <location>
        <begin position="32"/>
        <end position="59"/>
    </location>
</feature>
<evidence type="ECO:0008006" key="3">
    <source>
        <dbReference type="Google" id="ProtNLM"/>
    </source>
</evidence>
<keyword evidence="1" id="KW-0175">Coiled coil</keyword>
<proteinExistence type="predicted"/>
<name>A0AAW2IBL7_9NEOP</name>
<evidence type="ECO:0000313" key="2">
    <source>
        <dbReference type="EMBL" id="KAL0279331.1"/>
    </source>
</evidence>
<evidence type="ECO:0000256" key="1">
    <source>
        <dbReference type="SAM" id="Coils"/>
    </source>
</evidence>
<dbReference type="GO" id="GO:0000774">
    <property type="term" value="F:adenyl-nucleotide exchange factor activity"/>
    <property type="evidence" value="ECO:0007669"/>
    <property type="project" value="InterPro"/>
</dbReference>
<dbReference type="Gene3D" id="1.20.58.890">
    <property type="match status" value="1"/>
</dbReference>
<comment type="caution">
    <text evidence="2">The sequence shown here is derived from an EMBL/GenBank/DDBJ whole genome shotgun (WGS) entry which is preliminary data.</text>
</comment>
<sequence length="195" mass="22606">MDQDGGSEFSSQSLHSPIPIIYENVGRSGVPKDDILILLDDMENKVENLRKRAFEIEEGRDTMFSVLHAFRHSRLLETLPDVDREEIDRYVERIYNRCSTIDVCVKTVRDKPQIEALYKINGIIDRLITEIQQDPTGSKKKCMSFMNSCTSYSEVGMEDRNFEQALLGCTVDDQKRVRRRLQGLMTYIEKLSMPF</sequence>